<gene>
    <name evidence="3" type="ORF">EC912_106213</name>
</gene>
<evidence type="ECO:0000313" key="4">
    <source>
        <dbReference type="Proteomes" id="UP000295645"/>
    </source>
</evidence>
<protein>
    <submittedName>
        <fullName evidence="3">Tetratricopeptide repeat protein</fullName>
    </submittedName>
</protein>
<feature type="region of interest" description="Disordered" evidence="1">
    <location>
        <begin position="414"/>
        <end position="434"/>
    </location>
</feature>
<evidence type="ECO:0000256" key="2">
    <source>
        <dbReference type="SAM" id="SignalP"/>
    </source>
</evidence>
<dbReference type="EMBL" id="SMCS01000006">
    <property type="protein sequence ID" value="TCV92874.1"/>
    <property type="molecule type" value="Genomic_DNA"/>
</dbReference>
<accession>A0A4R3YNZ1</accession>
<dbReference type="Proteomes" id="UP000295645">
    <property type="component" value="Unassembled WGS sequence"/>
</dbReference>
<dbReference type="SMART" id="SM00028">
    <property type="entry name" value="TPR"/>
    <property type="match status" value="5"/>
</dbReference>
<evidence type="ECO:0000256" key="1">
    <source>
        <dbReference type="SAM" id="MobiDB-lite"/>
    </source>
</evidence>
<organism evidence="3 4">
    <name type="scientific">Luteibacter rhizovicinus</name>
    <dbReference type="NCBI Taxonomy" id="242606"/>
    <lineage>
        <taxon>Bacteria</taxon>
        <taxon>Pseudomonadati</taxon>
        <taxon>Pseudomonadota</taxon>
        <taxon>Gammaproteobacteria</taxon>
        <taxon>Lysobacterales</taxon>
        <taxon>Rhodanobacteraceae</taxon>
        <taxon>Luteibacter</taxon>
    </lineage>
</organism>
<dbReference type="Pfam" id="PF14559">
    <property type="entry name" value="TPR_19"/>
    <property type="match status" value="1"/>
</dbReference>
<proteinExistence type="predicted"/>
<reference evidence="3 4" key="1">
    <citation type="submission" date="2019-03" db="EMBL/GenBank/DDBJ databases">
        <title>Above-ground endophytic microbial communities from plants in different locations in the United States.</title>
        <authorList>
            <person name="Frank C."/>
        </authorList>
    </citation>
    <scope>NUCLEOTIDE SEQUENCE [LARGE SCALE GENOMIC DNA]</scope>
    <source>
        <strain evidence="3 4">LP_13_YM</strain>
    </source>
</reference>
<dbReference type="InterPro" id="IPR019734">
    <property type="entry name" value="TPR_rpt"/>
</dbReference>
<dbReference type="InterPro" id="IPR011990">
    <property type="entry name" value="TPR-like_helical_dom_sf"/>
</dbReference>
<keyword evidence="2" id="KW-0732">Signal</keyword>
<dbReference type="Gene3D" id="1.25.40.10">
    <property type="entry name" value="Tetratricopeptide repeat domain"/>
    <property type="match status" value="2"/>
</dbReference>
<dbReference type="AlphaFoldDB" id="A0A4R3YNZ1"/>
<keyword evidence="4" id="KW-1185">Reference proteome</keyword>
<sequence length="434" mass="46645">MKQGSLIKVAAATAIALSLVSGAAVAKDTASKDKKEALYPNSSRQEPKLDLTSEKDQKALNEGLDAVNNGEKDKAMQLLQPIADGTSTKSKYAQALALQGMANMKYNDGDVKGAIELLKKSLDNGVLSNDTYFQLKYMLAQFYVADEQYAQALTTLQSWRAEGKKETADSYGLEGNIDYRLEKFPDAIVAINKAKSMPDAKPTSIDGWNQILAASYSETGQGDKAAALATEALQKNPNDATALNNAASTLIQAQKYPEAITLLEKGRAAGAFKDEKQYVNLAKIYLIDGQDNESRTKTNASKAYQVLDEGLTKGVVKPGYDVYKLQGDSSYVAENHAQAIAAYTKAQPFAKDGEVSLRIGQLQITDNKYGEAKKSLQDAISKGVQHKGSAYMMLAEAERGLKNKPGAIAAMKQAAQDPETSAKANAWLKTAGAK</sequence>
<dbReference type="SUPFAM" id="SSF48452">
    <property type="entry name" value="TPR-like"/>
    <property type="match status" value="1"/>
</dbReference>
<dbReference type="RefSeq" id="WP_207906864.1">
    <property type="nucleotide sequence ID" value="NZ_SMCS01000006.1"/>
</dbReference>
<feature type="signal peptide" evidence="2">
    <location>
        <begin position="1"/>
        <end position="26"/>
    </location>
</feature>
<feature type="chain" id="PRO_5020227863" evidence="2">
    <location>
        <begin position="27"/>
        <end position="434"/>
    </location>
</feature>
<comment type="caution">
    <text evidence="3">The sequence shown here is derived from an EMBL/GenBank/DDBJ whole genome shotgun (WGS) entry which is preliminary data.</text>
</comment>
<dbReference type="Pfam" id="PF13432">
    <property type="entry name" value="TPR_16"/>
    <property type="match status" value="1"/>
</dbReference>
<dbReference type="SUPFAM" id="SSF81901">
    <property type="entry name" value="HCP-like"/>
    <property type="match status" value="1"/>
</dbReference>
<name>A0A4R3YNZ1_9GAMM</name>
<evidence type="ECO:0000313" key="3">
    <source>
        <dbReference type="EMBL" id="TCV92874.1"/>
    </source>
</evidence>
<feature type="region of interest" description="Disordered" evidence="1">
    <location>
        <begin position="31"/>
        <end position="51"/>
    </location>
</feature>